<evidence type="ECO:0000259" key="6">
    <source>
        <dbReference type="PROSITE" id="PS50913"/>
    </source>
</evidence>
<feature type="region of interest" description="Disordered" evidence="5">
    <location>
        <begin position="57"/>
        <end position="92"/>
    </location>
</feature>
<organism evidence="7">
    <name type="scientific">Oppiella nova</name>
    <dbReference type="NCBI Taxonomy" id="334625"/>
    <lineage>
        <taxon>Eukaryota</taxon>
        <taxon>Metazoa</taxon>
        <taxon>Ecdysozoa</taxon>
        <taxon>Arthropoda</taxon>
        <taxon>Chelicerata</taxon>
        <taxon>Arachnida</taxon>
        <taxon>Acari</taxon>
        <taxon>Acariformes</taxon>
        <taxon>Sarcoptiformes</taxon>
        <taxon>Oribatida</taxon>
        <taxon>Brachypylina</taxon>
        <taxon>Oppioidea</taxon>
        <taxon>Oppiidae</taxon>
        <taxon>Oppiella</taxon>
    </lineage>
</organism>
<feature type="compositionally biased region" description="Basic and acidic residues" evidence="5">
    <location>
        <begin position="187"/>
        <end position="199"/>
    </location>
</feature>
<comment type="subcellular location">
    <subcellularLocation>
        <location evidence="1">Golgi apparatus</location>
    </subcellularLocation>
</comment>
<evidence type="ECO:0000256" key="1">
    <source>
        <dbReference type="ARBA" id="ARBA00004555"/>
    </source>
</evidence>
<keyword evidence="3 4" id="KW-0175">Coiled coil</keyword>
<dbReference type="GO" id="GO:0031267">
    <property type="term" value="F:small GTPase binding"/>
    <property type="evidence" value="ECO:0007669"/>
    <property type="project" value="TreeGrafter"/>
</dbReference>
<keyword evidence="8" id="KW-1185">Reference proteome</keyword>
<evidence type="ECO:0000256" key="4">
    <source>
        <dbReference type="SAM" id="Coils"/>
    </source>
</evidence>
<evidence type="ECO:0000256" key="5">
    <source>
        <dbReference type="SAM" id="MobiDB-lite"/>
    </source>
</evidence>
<name>A0A7R9LTF8_9ACAR</name>
<dbReference type="PANTHER" id="PTHR18921:SF2">
    <property type="entry name" value="THYROID RECEPTOR-INTERACTING PROTEIN 11"/>
    <property type="match status" value="1"/>
</dbReference>
<feature type="region of interest" description="Disordered" evidence="5">
    <location>
        <begin position="641"/>
        <end position="673"/>
    </location>
</feature>
<protein>
    <recommendedName>
        <fullName evidence="6">GRIP domain-containing protein</fullName>
    </recommendedName>
</protein>
<dbReference type="Proteomes" id="UP000728032">
    <property type="component" value="Unassembled WGS sequence"/>
</dbReference>
<evidence type="ECO:0000256" key="3">
    <source>
        <dbReference type="ARBA" id="ARBA00023054"/>
    </source>
</evidence>
<feature type="compositionally biased region" description="Polar residues" evidence="5">
    <location>
        <begin position="641"/>
        <end position="656"/>
    </location>
</feature>
<dbReference type="PROSITE" id="PS50913">
    <property type="entry name" value="GRIP"/>
    <property type="match status" value="1"/>
</dbReference>
<evidence type="ECO:0000256" key="2">
    <source>
        <dbReference type="ARBA" id="ARBA00023034"/>
    </source>
</evidence>
<dbReference type="PANTHER" id="PTHR18921">
    <property type="entry name" value="MYOSIN HEAVY CHAIN - RELATED"/>
    <property type="match status" value="1"/>
</dbReference>
<evidence type="ECO:0000313" key="7">
    <source>
        <dbReference type="EMBL" id="CAD7647533.1"/>
    </source>
</evidence>
<dbReference type="AlphaFoldDB" id="A0A7R9LTF8"/>
<feature type="domain" description="GRIP" evidence="6">
    <location>
        <begin position="538"/>
        <end position="587"/>
    </location>
</feature>
<dbReference type="GO" id="GO:0007030">
    <property type="term" value="P:Golgi organization"/>
    <property type="evidence" value="ECO:0007669"/>
    <property type="project" value="TreeGrafter"/>
</dbReference>
<feature type="compositionally biased region" description="Low complexity" evidence="5">
    <location>
        <begin position="658"/>
        <end position="673"/>
    </location>
</feature>
<dbReference type="GO" id="GO:0005794">
    <property type="term" value="C:Golgi apparatus"/>
    <property type="evidence" value="ECO:0007669"/>
    <property type="project" value="UniProtKB-SubCell"/>
</dbReference>
<feature type="non-terminal residue" evidence="7">
    <location>
        <position position="687"/>
    </location>
</feature>
<feature type="compositionally biased region" description="Acidic residues" evidence="5">
    <location>
        <begin position="75"/>
        <end position="92"/>
    </location>
</feature>
<dbReference type="EMBL" id="CAJPVJ010002781">
    <property type="protein sequence ID" value="CAG2166784.1"/>
    <property type="molecule type" value="Genomic_DNA"/>
</dbReference>
<evidence type="ECO:0000313" key="8">
    <source>
        <dbReference type="Proteomes" id="UP000728032"/>
    </source>
</evidence>
<gene>
    <name evidence="7" type="ORF">ONB1V03_LOCUS6299</name>
</gene>
<reference evidence="7" key="1">
    <citation type="submission" date="2020-11" db="EMBL/GenBank/DDBJ databases">
        <authorList>
            <person name="Tran Van P."/>
        </authorList>
    </citation>
    <scope>NUCLEOTIDE SEQUENCE</scope>
</reference>
<dbReference type="OrthoDB" id="425925at2759"/>
<sequence length="687" mass="78437">MWSKGLNDSFSAISGHISTLKQSVNQSLIGADATDAASAERRRLVAEVALLRREVRRHRRREASPPAQDFRDVALDDEGDGEDDDPHDDDDEWSAEAERLLAVEAELEKTRVDREHWRALAKDETKCRELSSDCRLRDDTIQQLERQLEELDAQHEQALDKVLELKRRLELSNDGLTRRVHELEARLESRDDKEDDDRQSMTSSLAGDGKREEPEGAPLDESAAQDCDSAETRLQALLDAKTREAQEWESRMKAADDERQRLISRQKEMEALLADREALKSALQEKELSAERMRRDYDHLLRENRRLGEEVGRRAPHSAEEALRRMEETVRAKERELTEWRARAEDSEVERMRAELSRLKEHLVCIEENYTQELVSAAERVESLRREVAAGERMREELLTADQRRDDETRALRTEREMARNEASRLEDKVQQYSASVSNLQLVVEHIQRENERKAREAERRAEEALAAERRRTAEALEGMRRQEARVLEAAEALSAASRLSESLDAKEATIEALRADGRRHDALVADLRAQMASLVTSSEGKVDKQIIKSLIIGYFVTPEDKRAEVQRLLARFLDFNQQEMDRTRIEIGRKRPNEPSDSLSLKFVQFLEQESKRDSHSAPTAGSAKADVTRDLSKSLIQSSQRMNPFLTSMSTPMTPSLGSRHSSANSSSDNLNQLLMAPAVAPFAP</sequence>
<keyword evidence="2" id="KW-0333">Golgi apparatus</keyword>
<feature type="region of interest" description="Disordered" evidence="5">
    <location>
        <begin position="187"/>
        <end position="228"/>
    </location>
</feature>
<dbReference type="EMBL" id="OC917606">
    <property type="protein sequence ID" value="CAD7647533.1"/>
    <property type="molecule type" value="Genomic_DNA"/>
</dbReference>
<accession>A0A7R9LTF8</accession>
<feature type="coiled-coil region" evidence="4">
    <location>
        <begin position="238"/>
        <end position="472"/>
    </location>
</feature>
<proteinExistence type="predicted"/>
<dbReference type="InterPro" id="IPR000237">
    <property type="entry name" value="GRIP_dom"/>
</dbReference>
<feature type="region of interest" description="Disordered" evidence="5">
    <location>
        <begin position="611"/>
        <end position="630"/>
    </location>
</feature>
<dbReference type="GO" id="GO:0006888">
    <property type="term" value="P:endoplasmic reticulum to Golgi vesicle-mediated transport"/>
    <property type="evidence" value="ECO:0007669"/>
    <property type="project" value="TreeGrafter"/>
</dbReference>